<name>A0A5A7R273_STRAF</name>
<evidence type="ECO:0000313" key="2">
    <source>
        <dbReference type="EMBL" id="GER51519.1"/>
    </source>
</evidence>
<sequence length="195" mass="21749">MSVDTVIQRTRLPLVQPHPRLPLPAPVQQAHWTRVQRPTGSRHVVTPQPVLVPSVPDGLHVTTEHQQEGGQRPQLVHPVPPLQFHPILYLLPKMPLPPPTQIHHHHTRVEVAGAPGTRPERLPGQDRVGPESIRENDVRVQVDDPGHARVEQRVLQSGSDRGGDPIEDRFLAEYVHLEVERWENGADDPGQDPGG</sequence>
<reference evidence="3" key="1">
    <citation type="journal article" date="2019" name="Curr. Biol.">
        <title>Genome Sequence of Striga asiatica Provides Insight into the Evolution of Plant Parasitism.</title>
        <authorList>
            <person name="Yoshida S."/>
            <person name="Kim S."/>
            <person name="Wafula E.K."/>
            <person name="Tanskanen J."/>
            <person name="Kim Y.M."/>
            <person name="Honaas L."/>
            <person name="Yang Z."/>
            <person name="Spallek T."/>
            <person name="Conn C.E."/>
            <person name="Ichihashi Y."/>
            <person name="Cheong K."/>
            <person name="Cui S."/>
            <person name="Der J.P."/>
            <person name="Gundlach H."/>
            <person name="Jiao Y."/>
            <person name="Hori C."/>
            <person name="Ishida J.K."/>
            <person name="Kasahara H."/>
            <person name="Kiba T."/>
            <person name="Kim M.S."/>
            <person name="Koo N."/>
            <person name="Laohavisit A."/>
            <person name="Lee Y.H."/>
            <person name="Lumba S."/>
            <person name="McCourt P."/>
            <person name="Mortimer J.C."/>
            <person name="Mutuku J.M."/>
            <person name="Nomura T."/>
            <person name="Sasaki-Sekimoto Y."/>
            <person name="Seto Y."/>
            <person name="Wang Y."/>
            <person name="Wakatake T."/>
            <person name="Sakakibara H."/>
            <person name="Demura T."/>
            <person name="Yamaguchi S."/>
            <person name="Yoneyama K."/>
            <person name="Manabe R.I."/>
            <person name="Nelson D.C."/>
            <person name="Schulman A.H."/>
            <person name="Timko M.P."/>
            <person name="dePamphilis C.W."/>
            <person name="Choi D."/>
            <person name="Shirasu K."/>
        </authorList>
    </citation>
    <scope>NUCLEOTIDE SEQUENCE [LARGE SCALE GENOMIC DNA]</scope>
    <source>
        <strain evidence="3">cv. UVA1</strain>
    </source>
</reference>
<gene>
    <name evidence="2" type="ORF">STAS_28909</name>
</gene>
<dbReference type="GO" id="GO:0003743">
    <property type="term" value="F:translation initiation factor activity"/>
    <property type="evidence" value="ECO:0007669"/>
    <property type="project" value="UniProtKB-KW"/>
</dbReference>
<keyword evidence="3" id="KW-1185">Reference proteome</keyword>
<organism evidence="2 3">
    <name type="scientific">Striga asiatica</name>
    <name type="common">Asiatic witchweed</name>
    <name type="synonym">Buchnera asiatica</name>
    <dbReference type="NCBI Taxonomy" id="4170"/>
    <lineage>
        <taxon>Eukaryota</taxon>
        <taxon>Viridiplantae</taxon>
        <taxon>Streptophyta</taxon>
        <taxon>Embryophyta</taxon>
        <taxon>Tracheophyta</taxon>
        <taxon>Spermatophyta</taxon>
        <taxon>Magnoliopsida</taxon>
        <taxon>eudicotyledons</taxon>
        <taxon>Gunneridae</taxon>
        <taxon>Pentapetalae</taxon>
        <taxon>asterids</taxon>
        <taxon>lamiids</taxon>
        <taxon>Lamiales</taxon>
        <taxon>Orobanchaceae</taxon>
        <taxon>Buchnereae</taxon>
        <taxon>Striga</taxon>
    </lineage>
</organism>
<proteinExistence type="predicted"/>
<accession>A0A5A7R273</accession>
<feature type="region of interest" description="Disordered" evidence="1">
    <location>
        <begin position="112"/>
        <end position="166"/>
    </location>
</feature>
<dbReference type="Proteomes" id="UP000325081">
    <property type="component" value="Unassembled WGS sequence"/>
</dbReference>
<dbReference type="EMBL" id="BKCP01009737">
    <property type="protein sequence ID" value="GER51519.1"/>
    <property type="molecule type" value="Genomic_DNA"/>
</dbReference>
<comment type="caution">
    <text evidence="2">The sequence shown here is derived from an EMBL/GenBank/DDBJ whole genome shotgun (WGS) entry which is preliminary data.</text>
</comment>
<dbReference type="AlphaFoldDB" id="A0A5A7R273"/>
<keyword evidence="2" id="KW-0396">Initiation factor</keyword>
<keyword evidence="2" id="KW-0648">Protein biosynthesis</keyword>
<dbReference type="OrthoDB" id="1747734at2759"/>
<protein>
    <submittedName>
        <fullName evidence="2">Eukaryotic translation initiation factor 3C</fullName>
    </submittedName>
</protein>
<evidence type="ECO:0000256" key="1">
    <source>
        <dbReference type="SAM" id="MobiDB-lite"/>
    </source>
</evidence>
<evidence type="ECO:0000313" key="3">
    <source>
        <dbReference type="Proteomes" id="UP000325081"/>
    </source>
</evidence>
<feature type="compositionally biased region" description="Basic and acidic residues" evidence="1">
    <location>
        <begin position="118"/>
        <end position="152"/>
    </location>
</feature>